<dbReference type="PANTHER" id="PTHR31344:SF0">
    <property type="entry name" value="NUCLEAR PORE COMPLEX PROTEIN NUP205"/>
    <property type="match status" value="1"/>
</dbReference>
<gene>
    <name evidence="5" type="ORF">Slati_3657600</name>
</gene>
<keyword evidence="4" id="KW-0539">Nucleus</keyword>
<proteinExistence type="inferred from homology"/>
<organism evidence="5">
    <name type="scientific">Sesamum latifolium</name>
    <dbReference type="NCBI Taxonomy" id="2727402"/>
    <lineage>
        <taxon>Eukaryota</taxon>
        <taxon>Viridiplantae</taxon>
        <taxon>Streptophyta</taxon>
        <taxon>Embryophyta</taxon>
        <taxon>Tracheophyta</taxon>
        <taxon>Spermatophyta</taxon>
        <taxon>Magnoliopsida</taxon>
        <taxon>eudicotyledons</taxon>
        <taxon>Gunneridae</taxon>
        <taxon>Pentapetalae</taxon>
        <taxon>asterids</taxon>
        <taxon>lamiids</taxon>
        <taxon>Lamiales</taxon>
        <taxon>Pedaliaceae</taxon>
        <taxon>Sesamum</taxon>
    </lineage>
</organism>
<sequence length="155" mass="16928">MALLPAGSKDIKDIFSALKESAAELSGGLDSLKHQIAYSLLFSLVIAFISDALSTVPNKAPVLSQDASFRREFHEIVMVAGNDTVVEGFVDCVRLAWVVHLIMVQDGNDAKETMTSTLSNDMRSVCSCLDVVFANNVFQFWLDKILHTAAYQVGD</sequence>
<evidence type="ECO:0000256" key="1">
    <source>
        <dbReference type="ARBA" id="ARBA00004123"/>
    </source>
</evidence>
<dbReference type="GO" id="GO:0005643">
    <property type="term" value="C:nuclear pore"/>
    <property type="evidence" value="ECO:0007669"/>
    <property type="project" value="InterPro"/>
</dbReference>
<evidence type="ECO:0000256" key="2">
    <source>
        <dbReference type="ARBA" id="ARBA00005892"/>
    </source>
</evidence>
<protein>
    <submittedName>
        <fullName evidence="5">Nuclear pore complex protein</fullName>
    </submittedName>
</protein>
<comment type="subcellular location">
    <subcellularLocation>
        <location evidence="1">Nucleus</location>
    </subcellularLocation>
</comment>
<evidence type="ECO:0000313" key="5">
    <source>
        <dbReference type="EMBL" id="KAL0410679.1"/>
    </source>
</evidence>
<evidence type="ECO:0000256" key="4">
    <source>
        <dbReference type="ARBA" id="ARBA00023242"/>
    </source>
</evidence>
<reference evidence="5" key="1">
    <citation type="submission" date="2020-06" db="EMBL/GenBank/DDBJ databases">
        <authorList>
            <person name="Li T."/>
            <person name="Hu X."/>
            <person name="Zhang T."/>
            <person name="Song X."/>
            <person name="Zhang H."/>
            <person name="Dai N."/>
            <person name="Sheng W."/>
            <person name="Hou X."/>
            <person name="Wei L."/>
        </authorList>
    </citation>
    <scope>NUCLEOTIDE SEQUENCE</scope>
    <source>
        <strain evidence="5">KEN1</strain>
        <tissue evidence="5">Leaf</tissue>
    </source>
</reference>
<dbReference type="PANTHER" id="PTHR31344">
    <property type="entry name" value="NUCLEAR PORE COMPLEX PROTEIN NUP205"/>
    <property type="match status" value="1"/>
</dbReference>
<accession>A0AAW2U0T3</accession>
<dbReference type="EMBL" id="JACGWN010000013">
    <property type="protein sequence ID" value="KAL0410679.1"/>
    <property type="molecule type" value="Genomic_DNA"/>
</dbReference>
<dbReference type="InterPro" id="IPR021827">
    <property type="entry name" value="Nup186/Nup192/Nup205"/>
</dbReference>
<keyword evidence="3" id="KW-0813">Transport</keyword>
<name>A0AAW2U0T3_9LAMI</name>
<comment type="similarity">
    <text evidence="2">Belongs to the NUP186/NUP192/NUP205 family.</text>
</comment>
<reference evidence="5" key="2">
    <citation type="journal article" date="2024" name="Plant">
        <title>Genomic evolution and insights into agronomic trait innovations of Sesamum species.</title>
        <authorList>
            <person name="Miao H."/>
            <person name="Wang L."/>
            <person name="Qu L."/>
            <person name="Liu H."/>
            <person name="Sun Y."/>
            <person name="Le M."/>
            <person name="Wang Q."/>
            <person name="Wei S."/>
            <person name="Zheng Y."/>
            <person name="Lin W."/>
            <person name="Duan Y."/>
            <person name="Cao H."/>
            <person name="Xiong S."/>
            <person name="Wang X."/>
            <person name="Wei L."/>
            <person name="Li C."/>
            <person name="Ma Q."/>
            <person name="Ju M."/>
            <person name="Zhao R."/>
            <person name="Li G."/>
            <person name="Mu C."/>
            <person name="Tian Q."/>
            <person name="Mei H."/>
            <person name="Zhang T."/>
            <person name="Gao T."/>
            <person name="Zhang H."/>
        </authorList>
    </citation>
    <scope>NUCLEOTIDE SEQUENCE</scope>
    <source>
        <strain evidence="5">KEN1</strain>
    </source>
</reference>
<comment type="caution">
    <text evidence="5">The sequence shown here is derived from an EMBL/GenBank/DDBJ whole genome shotgun (WGS) entry which is preliminary data.</text>
</comment>
<evidence type="ECO:0000256" key="3">
    <source>
        <dbReference type="ARBA" id="ARBA00022448"/>
    </source>
</evidence>
<dbReference type="AlphaFoldDB" id="A0AAW2U0T3"/>